<evidence type="ECO:0000313" key="6">
    <source>
        <dbReference type="EMBL" id="MYH62648.1"/>
    </source>
</evidence>
<evidence type="ECO:0000256" key="4">
    <source>
        <dbReference type="ARBA" id="ARBA00023136"/>
    </source>
</evidence>
<dbReference type="AlphaFoldDB" id="A0A6B1G2W2"/>
<dbReference type="InterPro" id="IPR000537">
    <property type="entry name" value="UbiA_prenyltransferase"/>
</dbReference>
<comment type="subcellular location">
    <subcellularLocation>
        <location evidence="1">Membrane</location>
        <topology evidence="1">Multi-pass membrane protein</topology>
    </subcellularLocation>
</comment>
<reference evidence="6" key="1">
    <citation type="submission" date="2019-09" db="EMBL/GenBank/DDBJ databases">
        <title>Characterisation of the sponge microbiome using genome-centric metagenomics.</title>
        <authorList>
            <person name="Engelberts J.P."/>
            <person name="Robbins S.J."/>
            <person name="De Goeij J.M."/>
            <person name="Aranda M."/>
            <person name="Bell S.C."/>
            <person name="Webster N.S."/>
        </authorList>
    </citation>
    <scope>NUCLEOTIDE SEQUENCE</scope>
    <source>
        <strain evidence="6">SB0675_bin_29</strain>
    </source>
</reference>
<dbReference type="Pfam" id="PF01040">
    <property type="entry name" value="UbiA"/>
    <property type="match status" value="1"/>
</dbReference>
<dbReference type="EMBL" id="VYDA01000472">
    <property type="protein sequence ID" value="MYH62648.1"/>
    <property type="molecule type" value="Genomic_DNA"/>
</dbReference>
<feature type="transmembrane region" description="Helical" evidence="5">
    <location>
        <begin position="26"/>
        <end position="44"/>
    </location>
</feature>
<proteinExistence type="predicted"/>
<comment type="caution">
    <text evidence="6">The sequence shown here is derived from an EMBL/GenBank/DDBJ whole genome shotgun (WGS) entry which is preliminary data.</text>
</comment>
<dbReference type="GO" id="GO:0016765">
    <property type="term" value="F:transferase activity, transferring alkyl or aryl (other than methyl) groups"/>
    <property type="evidence" value="ECO:0007669"/>
    <property type="project" value="InterPro"/>
</dbReference>
<evidence type="ECO:0000256" key="5">
    <source>
        <dbReference type="SAM" id="Phobius"/>
    </source>
</evidence>
<feature type="non-terminal residue" evidence="6">
    <location>
        <position position="1"/>
    </location>
</feature>
<feature type="non-terminal residue" evidence="6">
    <location>
        <position position="80"/>
    </location>
</feature>
<evidence type="ECO:0000256" key="1">
    <source>
        <dbReference type="ARBA" id="ARBA00004141"/>
    </source>
</evidence>
<keyword evidence="6" id="KW-0808">Transferase</keyword>
<evidence type="ECO:0000256" key="3">
    <source>
        <dbReference type="ARBA" id="ARBA00022989"/>
    </source>
</evidence>
<gene>
    <name evidence="6" type="ORF">F4148_13150</name>
</gene>
<sequence length="80" mass="8621">DIETDALAGKRTLAVMIGPKNTRRQYLALLILAYSATFLLWLAFSFGPAVLLPLISLPLAARRASSIHTAKGKELNSVLA</sequence>
<organism evidence="6">
    <name type="scientific">Caldilineaceae bacterium SB0675_bin_29</name>
    <dbReference type="NCBI Taxonomy" id="2605266"/>
    <lineage>
        <taxon>Bacteria</taxon>
        <taxon>Bacillati</taxon>
        <taxon>Chloroflexota</taxon>
        <taxon>Caldilineae</taxon>
        <taxon>Caldilineales</taxon>
        <taxon>Caldilineaceae</taxon>
    </lineage>
</organism>
<accession>A0A6B1G2W2</accession>
<keyword evidence="3 5" id="KW-1133">Transmembrane helix</keyword>
<protein>
    <submittedName>
        <fullName evidence="6">1,4-dihydroxy-2-naphthoate polyprenyltransferase</fullName>
    </submittedName>
</protein>
<keyword evidence="2 5" id="KW-0812">Transmembrane</keyword>
<evidence type="ECO:0000256" key="2">
    <source>
        <dbReference type="ARBA" id="ARBA00022692"/>
    </source>
</evidence>
<dbReference type="GO" id="GO:0016020">
    <property type="term" value="C:membrane"/>
    <property type="evidence" value="ECO:0007669"/>
    <property type="project" value="UniProtKB-SubCell"/>
</dbReference>
<keyword evidence="4 5" id="KW-0472">Membrane</keyword>
<name>A0A6B1G2W2_9CHLR</name>